<feature type="chain" id="PRO_5044607508" evidence="1">
    <location>
        <begin position="27"/>
        <end position="199"/>
    </location>
</feature>
<dbReference type="Proteomes" id="UP000298763">
    <property type="component" value="Chromosome"/>
</dbReference>
<accession>A0A4P8HTY4</accession>
<gene>
    <name evidence="3" type="ORF">FCL38_17365</name>
    <name evidence="2" type="ORF">FHS02_001295</name>
</gene>
<dbReference type="OrthoDB" id="8708394at2"/>
<reference evidence="3 4" key="1">
    <citation type="submission" date="2019-05" db="EMBL/GenBank/DDBJ databases">
        <title>Draft Genome Sequences of Six Type Strains of the Genus Massilia.</title>
        <authorList>
            <person name="Miess H."/>
            <person name="Frediansyhah A."/>
            <person name="Gross H."/>
        </authorList>
    </citation>
    <scope>NUCLEOTIDE SEQUENCE [LARGE SCALE GENOMIC DNA]</scope>
    <source>
        <strain evidence="3 4">DSMZ 26121</strain>
    </source>
</reference>
<dbReference type="EMBL" id="JACHXS010000002">
    <property type="protein sequence ID" value="MBB3220496.1"/>
    <property type="molecule type" value="Genomic_DNA"/>
</dbReference>
<organism evidence="2 5">
    <name type="scientific">Pseudoduganella umbonata</name>
    <dbReference type="NCBI Taxonomy" id="864828"/>
    <lineage>
        <taxon>Bacteria</taxon>
        <taxon>Pseudomonadati</taxon>
        <taxon>Pseudomonadota</taxon>
        <taxon>Betaproteobacteria</taxon>
        <taxon>Burkholderiales</taxon>
        <taxon>Oxalobacteraceae</taxon>
        <taxon>Telluria group</taxon>
        <taxon>Pseudoduganella</taxon>
    </lineage>
</organism>
<name>A0A4P8HTY4_9BURK</name>
<evidence type="ECO:0000313" key="2">
    <source>
        <dbReference type="EMBL" id="MBB3220496.1"/>
    </source>
</evidence>
<keyword evidence="1" id="KW-0732">Signal</keyword>
<proteinExistence type="predicted"/>
<dbReference type="Proteomes" id="UP000584325">
    <property type="component" value="Unassembled WGS sequence"/>
</dbReference>
<dbReference type="RefSeq" id="WP_137314826.1">
    <property type="nucleotide sequence ID" value="NZ_CP040017.1"/>
</dbReference>
<evidence type="ECO:0000313" key="3">
    <source>
        <dbReference type="EMBL" id="QCP11984.1"/>
    </source>
</evidence>
<evidence type="ECO:0000313" key="4">
    <source>
        <dbReference type="Proteomes" id="UP000298763"/>
    </source>
</evidence>
<evidence type="ECO:0000256" key="1">
    <source>
        <dbReference type="SAM" id="SignalP"/>
    </source>
</evidence>
<feature type="signal peptide" evidence="1">
    <location>
        <begin position="1"/>
        <end position="26"/>
    </location>
</feature>
<dbReference type="AlphaFoldDB" id="A0A4P8HTY4"/>
<protein>
    <submittedName>
        <fullName evidence="3">PEP-CTERM sorting domain-containing protein</fullName>
    </submittedName>
</protein>
<dbReference type="NCBIfam" id="TIGR02595">
    <property type="entry name" value="PEP_CTERM"/>
    <property type="match status" value="1"/>
</dbReference>
<evidence type="ECO:0000313" key="5">
    <source>
        <dbReference type="Proteomes" id="UP000584325"/>
    </source>
</evidence>
<dbReference type="EMBL" id="CP040017">
    <property type="protein sequence ID" value="QCP11984.1"/>
    <property type="molecule type" value="Genomic_DNA"/>
</dbReference>
<keyword evidence="4" id="KW-1185">Reference proteome</keyword>
<dbReference type="PROSITE" id="PS00018">
    <property type="entry name" value="EF_HAND_1"/>
    <property type="match status" value="1"/>
</dbReference>
<dbReference type="InterPro" id="IPR018247">
    <property type="entry name" value="EF_Hand_1_Ca_BS"/>
</dbReference>
<reference evidence="2 5" key="2">
    <citation type="submission" date="2020-08" db="EMBL/GenBank/DDBJ databases">
        <title>Genomic Encyclopedia of Type Strains, Phase III (KMG-III): the genomes of soil and plant-associated and newly described type strains.</title>
        <authorList>
            <person name="Whitman W."/>
        </authorList>
    </citation>
    <scope>NUCLEOTIDE SEQUENCE [LARGE SCALE GENOMIC DNA]</scope>
    <source>
        <strain evidence="2 5">CECT 7753</strain>
    </source>
</reference>
<sequence>MSMQKQWLGAQWLFALLLAHAAGAQAQLTTWEFSYQGFVDDSTGLLDPGRRFSGLFTGRDSNSNGIITRDELVYLSAGGTTYIDPTGISCNRYDGAAGYSCRVDQFAYSLSGNLVFAGSHSVGAEMSAWTAWVVTGEAHGDYGDTFGNYWDNRYAWTEQTTFAISPQPVPEPSIALLLPAGCAALWGLGRWQRRSRCLR</sequence>
<dbReference type="InterPro" id="IPR013424">
    <property type="entry name" value="Ice-binding_C"/>
</dbReference>